<keyword evidence="6 17" id="KW-0378">Hydrolase</keyword>
<dbReference type="Proteomes" id="UP000298138">
    <property type="component" value="Unassembled WGS sequence"/>
</dbReference>
<evidence type="ECO:0000256" key="13">
    <source>
        <dbReference type="SAM" id="MobiDB-lite"/>
    </source>
</evidence>
<name>A0A4S2N3D2_9PEZI</name>
<comment type="catalytic activity">
    <reaction evidence="11">
        <text>ATP + H2O = ADP + phosphate + H(+)</text>
        <dbReference type="Rhea" id="RHEA:13065"/>
        <dbReference type="ChEBI" id="CHEBI:15377"/>
        <dbReference type="ChEBI" id="CHEBI:15378"/>
        <dbReference type="ChEBI" id="CHEBI:30616"/>
        <dbReference type="ChEBI" id="CHEBI:43474"/>
        <dbReference type="ChEBI" id="CHEBI:456216"/>
    </reaction>
    <physiologicalReaction direction="left-to-right" evidence="11">
        <dbReference type="Rhea" id="RHEA:13066"/>
    </physiologicalReaction>
</comment>
<evidence type="ECO:0000259" key="15">
    <source>
        <dbReference type="SMART" id="SM00382"/>
    </source>
</evidence>
<sequence length="573" mass="63067">MGAAGPPLGTFMGIPGFEIILSIFHKLGFDPNLLCNSPMSFGMLLTVGSSIFTALGYMLGYFGSVTSFISANLVSSATVHSSDVTYLYLVRWLAANKVSTDCRLFWVTSRRNLQSSTARRLSVFGDQGNQHNDESDVDGAEGEDDSLGPKLKFSPAPGISWFWYNGKPIVIRRSCDPNWSQFVGDLPDQTMVLTTIGRSPKFLRDLLARARREYLEAERHKTTVYCLAPQIYGPSRVVWDQGRAKPSRDISTVFMPSEEKSRIINDCREYLSPGTAHWYARRGLPYRRGYLFYGPPGTGKTSLSMALAGELNLPLFILSLSTGSINDESLTQLFVGLPKKCIVLLEDIDCAGATDSSAKSNETSWGKKQKKDNKQPQPPNNDNFPRHGKTPVSFSGLLNAIDGVASHEGRILIMTTNHRERLDAALIRPGRVDMEIKLGFADAETITEVFRGLYQELETEKEGAEKVSCKARRFAELVPAGVFTPAEIQGFLLSYKGQPQKALEKVASWVEGKNRKKSGRNKLKLRRNGRNNPPPNIMPPSPPSTATPDSAMSPTSSLQLPEPTTTTAITADA</sequence>
<keyword evidence="4 12" id="KW-0547">Nucleotide-binding</keyword>
<dbReference type="GO" id="GO:0005743">
    <property type="term" value="C:mitochondrial inner membrane"/>
    <property type="evidence" value="ECO:0007669"/>
    <property type="project" value="UniProtKB-SubCell"/>
</dbReference>
<dbReference type="Pfam" id="PF08740">
    <property type="entry name" value="BCS1_N"/>
    <property type="match status" value="1"/>
</dbReference>
<protein>
    <submittedName>
        <fullName evidence="17">P-loop containing nucleoside triphosphate hydrolase protein</fullName>
    </submittedName>
</protein>
<dbReference type="Pfam" id="PF25426">
    <property type="entry name" value="AAA_lid_BCS1"/>
    <property type="match status" value="1"/>
</dbReference>
<dbReference type="InterPro" id="IPR003593">
    <property type="entry name" value="AAA+_ATPase"/>
</dbReference>
<dbReference type="STRING" id="341454.A0A4S2N3D2"/>
<feature type="transmembrane region" description="Helical" evidence="14">
    <location>
        <begin position="12"/>
        <end position="29"/>
    </location>
</feature>
<feature type="domain" description="BCS1 N-terminal" evidence="16">
    <location>
        <begin position="50"/>
        <end position="253"/>
    </location>
</feature>
<comment type="similarity">
    <text evidence="2">Belongs to the AAA ATPase family. BCS1 subfamily.</text>
</comment>
<evidence type="ECO:0000313" key="18">
    <source>
        <dbReference type="Proteomes" id="UP000298138"/>
    </source>
</evidence>
<keyword evidence="7 12" id="KW-0067">ATP-binding</keyword>
<feature type="region of interest" description="Disordered" evidence="13">
    <location>
        <begin position="354"/>
        <end position="389"/>
    </location>
</feature>
<feature type="region of interest" description="Disordered" evidence="13">
    <location>
        <begin position="124"/>
        <end position="146"/>
    </location>
</feature>
<gene>
    <name evidence="17" type="ORF">EX30DRAFT_327330</name>
</gene>
<organism evidence="17 18">
    <name type="scientific">Ascodesmis nigricans</name>
    <dbReference type="NCBI Taxonomy" id="341454"/>
    <lineage>
        <taxon>Eukaryota</taxon>
        <taxon>Fungi</taxon>
        <taxon>Dikarya</taxon>
        <taxon>Ascomycota</taxon>
        <taxon>Pezizomycotina</taxon>
        <taxon>Pezizomycetes</taxon>
        <taxon>Pezizales</taxon>
        <taxon>Ascodesmidaceae</taxon>
        <taxon>Ascodesmis</taxon>
    </lineage>
</organism>
<dbReference type="InterPro" id="IPR027417">
    <property type="entry name" value="P-loop_NTPase"/>
</dbReference>
<keyword evidence="10 14" id="KW-0472">Membrane</keyword>
<feature type="compositionally biased region" description="Basic residues" evidence="13">
    <location>
        <begin position="514"/>
        <end position="529"/>
    </location>
</feature>
<keyword evidence="18" id="KW-1185">Reference proteome</keyword>
<dbReference type="Pfam" id="PF00004">
    <property type="entry name" value="AAA"/>
    <property type="match status" value="2"/>
</dbReference>
<keyword evidence="9" id="KW-0496">Mitochondrion</keyword>
<keyword evidence="8 14" id="KW-1133">Transmembrane helix</keyword>
<dbReference type="AlphaFoldDB" id="A0A4S2N3D2"/>
<feature type="compositionally biased region" description="Polar residues" evidence="13">
    <location>
        <begin position="558"/>
        <end position="573"/>
    </location>
</feature>
<dbReference type="EMBL" id="ML220113">
    <property type="protein sequence ID" value="TGZ83688.1"/>
    <property type="molecule type" value="Genomic_DNA"/>
</dbReference>
<dbReference type="InterPro" id="IPR014851">
    <property type="entry name" value="BCS1_N"/>
</dbReference>
<feature type="compositionally biased region" description="Polar residues" evidence="13">
    <location>
        <begin position="354"/>
        <end position="366"/>
    </location>
</feature>
<evidence type="ECO:0000313" key="17">
    <source>
        <dbReference type="EMBL" id="TGZ83688.1"/>
    </source>
</evidence>
<evidence type="ECO:0000256" key="10">
    <source>
        <dbReference type="ARBA" id="ARBA00023136"/>
    </source>
</evidence>
<accession>A0A4S2N3D2</accession>
<reference evidence="17 18" key="1">
    <citation type="submission" date="2019-04" db="EMBL/GenBank/DDBJ databases">
        <title>Comparative genomics and transcriptomics to analyze fruiting body development in filamentous ascomycetes.</title>
        <authorList>
            <consortium name="DOE Joint Genome Institute"/>
            <person name="Lutkenhaus R."/>
            <person name="Traeger S."/>
            <person name="Breuer J."/>
            <person name="Kuo A."/>
            <person name="Lipzen A."/>
            <person name="Pangilinan J."/>
            <person name="Dilworth D."/>
            <person name="Sandor L."/>
            <person name="Poggeler S."/>
            <person name="Barry K."/>
            <person name="Grigoriev I.V."/>
            <person name="Nowrousian M."/>
        </authorList>
    </citation>
    <scope>NUCLEOTIDE SEQUENCE [LARGE SCALE GENOMIC DNA]</scope>
    <source>
        <strain evidence="17 18">CBS 389.68</strain>
    </source>
</reference>
<dbReference type="InterPro" id="IPR001270">
    <property type="entry name" value="ClpA/B"/>
</dbReference>
<evidence type="ECO:0000256" key="11">
    <source>
        <dbReference type="ARBA" id="ARBA00048778"/>
    </source>
</evidence>
<dbReference type="InterPro" id="IPR003959">
    <property type="entry name" value="ATPase_AAA_core"/>
</dbReference>
<evidence type="ECO:0000256" key="3">
    <source>
        <dbReference type="ARBA" id="ARBA00022692"/>
    </source>
</evidence>
<keyword evidence="5" id="KW-0999">Mitochondrion inner membrane</keyword>
<dbReference type="PROSITE" id="PS00674">
    <property type="entry name" value="AAA"/>
    <property type="match status" value="1"/>
</dbReference>
<dbReference type="SMART" id="SM00382">
    <property type="entry name" value="AAA"/>
    <property type="match status" value="1"/>
</dbReference>
<evidence type="ECO:0000256" key="14">
    <source>
        <dbReference type="SAM" id="Phobius"/>
    </source>
</evidence>
<dbReference type="OrthoDB" id="10251412at2759"/>
<evidence type="ECO:0000256" key="5">
    <source>
        <dbReference type="ARBA" id="ARBA00022792"/>
    </source>
</evidence>
<evidence type="ECO:0000256" key="12">
    <source>
        <dbReference type="RuleBase" id="RU003651"/>
    </source>
</evidence>
<feature type="compositionally biased region" description="Acidic residues" evidence="13">
    <location>
        <begin position="135"/>
        <end position="146"/>
    </location>
</feature>
<feature type="transmembrane region" description="Helical" evidence="14">
    <location>
        <begin position="41"/>
        <end position="62"/>
    </location>
</feature>
<comment type="subcellular location">
    <subcellularLocation>
        <location evidence="1">Mitochondrion inner membrane</location>
        <topology evidence="1">Single-pass membrane protein</topology>
    </subcellularLocation>
</comment>
<evidence type="ECO:0000256" key="4">
    <source>
        <dbReference type="ARBA" id="ARBA00022741"/>
    </source>
</evidence>
<dbReference type="GO" id="GO:0016887">
    <property type="term" value="F:ATP hydrolysis activity"/>
    <property type="evidence" value="ECO:0007669"/>
    <property type="project" value="InterPro"/>
</dbReference>
<feature type="compositionally biased region" description="Pro residues" evidence="13">
    <location>
        <begin position="532"/>
        <end position="545"/>
    </location>
</feature>
<evidence type="ECO:0000256" key="7">
    <source>
        <dbReference type="ARBA" id="ARBA00022840"/>
    </source>
</evidence>
<dbReference type="GO" id="GO:0005524">
    <property type="term" value="F:ATP binding"/>
    <property type="evidence" value="ECO:0007669"/>
    <property type="project" value="UniProtKB-KW"/>
</dbReference>
<evidence type="ECO:0000256" key="1">
    <source>
        <dbReference type="ARBA" id="ARBA00004434"/>
    </source>
</evidence>
<evidence type="ECO:0000256" key="8">
    <source>
        <dbReference type="ARBA" id="ARBA00022989"/>
    </source>
</evidence>
<dbReference type="InterPro" id="IPR003960">
    <property type="entry name" value="ATPase_AAA_CS"/>
</dbReference>
<dbReference type="Gene3D" id="3.40.50.300">
    <property type="entry name" value="P-loop containing nucleotide triphosphate hydrolases"/>
    <property type="match status" value="1"/>
</dbReference>
<feature type="compositionally biased region" description="Low complexity" evidence="13">
    <location>
        <begin position="546"/>
        <end position="557"/>
    </location>
</feature>
<dbReference type="InterPro" id="IPR050747">
    <property type="entry name" value="Mitochondrial_chaperone_BCS1"/>
</dbReference>
<evidence type="ECO:0000256" key="6">
    <source>
        <dbReference type="ARBA" id="ARBA00022801"/>
    </source>
</evidence>
<keyword evidence="3 14" id="KW-0812">Transmembrane</keyword>
<dbReference type="PRINTS" id="PR00300">
    <property type="entry name" value="CLPPROTEASEA"/>
</dbReference>
<dbReference type="InterPro" id="IPR057495">
    <property type="entry name" value="AAA_lid_BCS1"/>
</dbReference>
<evidence type="ECO:0000256" key="9">
    <source>
        <dbReference type="ARBA" id="ARBA00023128"/>
    </source>
</evidence>
<dbReference type="SUPFAM" id="SSF52540">
    <property type="entry name" value="P-loop containing nucleoside triphosphate hydrolases"/>
    <property type="match status" value="1"/>
</dbReference>
<dbReference type="PANTHER" id="PTHR23070">
    <property type="entry name" value="BCS1 AAA-TYPE ATPASE"/>
    <property type="match status" value="1"/>
</dbReference>
<feature type="domain" description="AAA+ ATPase" evidence="15">
    <location>
        <begin position="286"/>
        <end position="442"/>
    </location>
</feature>
<feature type="region of interest" description="Disordered" evidence="13">
    <location>
        <begin position="513"/>
        <end position="573"/>
    </location>
</feature>
<proteinExistence type="inferred from homology"/>
<evidence type="ECO:0000256" key="2">
    <source>
        <dbReference type="ARBA" id="ARBA00007448"/>
    </source>
</evidence>
<dbReference type="InParanoid" id="A0A4S2N3D2"/>
<evidence type="ECO:0000259" key="16">
    <source>
        <dbReference type="SMART" id="SM01024"/>
    </source>
</evidence>
<dbReference type="SMART" id="SM01024">
    <property type="entry name" value="BCS1_N"/>
    <property type="match status" value="1"/>
</dbReference>